<evidence type="ECO:0000313" key="4">
    <source>
        <dbReference type="Proteomes" id="UP000216475"/>
    </source>
</evidence>
<dbReference type="RefSeq" id="WP_095270976.1">
    <property type="nucleotide sequence ID" value="NZ_NPBH01000054.1"/>
</dbReference>
<evidence type="ECO:0000256" key="1">
    <source>
        <dbReference type="SAM" id="Coils"/>
    </source>
</evidence>
<dbReference type="AlphaFoldDB" id="A0A268HBR4"/>
<dbReference type="EMBL" id="NPBH01000054">
    <property type="protein sequence ID" value="PAE07327.1"/>
    <property type="molecule type" value="Genomic_DNA"/>
</dbReference>
<reference evidence="3 4" key="1">
    <citation type="submission" date="2017-07" db="EMBL/GenBank/DDBJ databases">
        <title>Isolation and whole genome analysis of endospore-forming bacteria from heroin.</title>
        <authorList>
            <person name="Kalinowski J."/>
            <person name="Ahrens B."/>
            <person name="Al-Dilaimi A."/>
            <person name="Winkler A."/>
            <person name="Wibberg D."/>
            <person name="Schleenbecker U."/>
            <person name="Ruckert C."/>
            <person name="Wolfel R."/>
            <person name="Grass G."/>
        </authorList>
    </citation>
    <scope>NUCLEOTIDE SEQUENCE [LARGE SCALE GENOMIC DNA]</scope>
    <source>
        <strain evidence="3 4">7509</strain>
    </source>
</reference>
<feature type="coiled-coil region" evidence="1">
    <location>
        <begin position="99"/>
        <end position="133"/>
    </location>
</feature>
<evidence type="ECO:0000313" key="3">
    <source>
        <dbReference type="EMBL" id="PAE07327.1"/>
    </source>
</evidence>
<keyword evidence="1" id="KW-0175">Coiled coil</keyword>
<accession>A0A268HBR4</accession>
<evidence type="ECO:0000256" key="2">
    <source>
        <dbReference type="SAM" id="MobiDB-lite"/>
    </source>
</evidence>
<feature type="compositionally biased region" description="Low complexity" evidence="2">
    <location>
        <begin position="289"/>
        <end position="359"/>
    </location>
</feature>
<sequence length="411" mass="44681">MQLKTKHIITVTSILLGSITIGGSAVYAFNLHKHDELVADARNELKTEKESLASTLDILKRYETKSGYLSNELNQEDFESIRNKLENVKDSSTDFSLDKDELKDEINVIKLDKQEIADEVSRLEAKLEAQNAVNNLFIEKAIIEADTKDIAVSDDISKDKIDGVKELLGKRIEEETDWSKALLKLTENADSQLIQINKTEKTFEKMFTDGSVNTSVTRTDYETAKEQLEKVKNENSKKKLEEKLGKVLTQVENNEKQAKKEAEERAKQKAKEEAQTQVEKSSSNNSTQPSGGPSNSSVPSRNISKTSGSTTESTSPQSNSNGSSYESSSSHSDTSSSSSNKSSNASSNVGSGSSDTSSSNGGGTTAIGKKTGEGKIKNYGGSGESGSTYEKGTFDAKDLDGVPWDSFTTSN</sequence>
<comment type="caution">
    <text evidence="3">The sequence shown here is derived from an EMBL/GenBank/DDBJ whole genome shotgun (WGS) entry which is preliminary data.</text>
</comment>
<feature type="compositionally biased region" description="Basic and acidic residues" evidence="2">
    <location>
        <begin position="253"/>
        <end position="274"/>
    </location>
</feature>
<name>A0A268HBR4_9BACI</name>
<feature type="region of interest" description="Disordered" evidence="2">
    <location>
        <begin position="251"/>
        <end position="411"/>
    </location>
</feature>
<gene>
    <name evidence="3" type="ORF">CHI12_11840</name>
</gene>
<organism evidence="3 4">
    <name type="scientific">Terribacillus saccharophilus</name>
    <dbReference type="NCBI Taxonomy" id="361277"/>
    <lineage>
        <taxon>Bacteria</taxon>
        <taxon>Bacillati</taxon>
        <taxon>Bacillota</taxon>
        <taxon>Bacilli</taxon>
        <taxon>Bacillales</taxon>
        <taxon>Bacillaceae</taxon>
        <taxon>Terribacillus</taxon>
    </lineage>
</organism>
<dbReference type="Proteomes" id="UP000216475">
    <property type="component" value="Unassembled WGS sequence"/>
</dbReference>
<protein>
    <submittedName>
        <fullName evidence="3">Uncharacterized protein</fullName>
    </submittedName>
</protein>
<proteinExistence type="predicted"/>